<dbReference type="Gene3D" id="1.10.510.10">
    <property type="entry name" value="Transferase(Phosphotransferase) domain 1"/>
    <property type="match status" value="3"/>
</dbReference>
<evidence type="ECO:0000313" key="3">
    <source>
        <dbReference type="Proteomes" id="UP001151760"/>
    </source>
</evidence>
<keyword evidence="2" id="KW-0418">Kinase</keyword>
<accession>A0ABQ5A0N5</accession>
<dbReference type="InterPro" id="IPR025886">
    <property type="entry name" value="PP2-like"/>
</dbReference>
<dbReference type="Proteomes" id="UP001151760">
    <property type="component" value="Unassembled WGS sequence"/>
</dbReference>
<feature type="domain" description="Protein kinase" evidence="1">
    <location>
        <begin position="1"/>
        <end position="253"/>
    </location>
</feature>
<reference evidence="2" key="2">
    <citation type="submission" date="2022-01" db="EMBL/GenBank/DDBJ databases">
        <authorList>
            <person name="Yamashiro T."/>
            <person name="Shiraishi A."/>
            <person name="Satake H."/>
            <person name="Nakayama K."/>
        </authorList>
    </citation>
    <scope>NUCLEOTIDE SEQUENCE</scope>
</reference>
<keyword evidence="2" id="KW-0808">Transferase</keyword>
<proteinExistence type="predicted"/>
<dbReference type="EMBL" id="BQNB010011788">
    <property type="protein sequence ID" value="GJS95161.1"/>
    <property type="molecule type" value="Genomic_DNA"/>
</dbReference>
<evidence type="ECO:0000313" key="2">
    <source>
        <dbReference type="EMBL" id="GJS95161.1"/>
    </source>
</evidence>
<gene>
    <name evidence="2" type="ORF">Tco_0802129</name>
</gene>
<dbReference type="PROSITE" id="PS50011">
    <property type="entry name" value="PROTEIN_KINASE_DOM"/>
    <property type="match status" value="3"/>
</dbReference>
<dbReference type="InterPro" id="IPR000719">
    <property type="entry name" value="Prot_kinase_dom"/>
</dbReference>
<sequence>MLTNCKHPNIVSLLGICEEGPERILVYEHVSNGSLSDYFEKSNNTKRLSWAQRLQICLDIAHGLEYLHSNTEEKPMIVHRDIKSDNILLDNNWVAKIADFGLSRLRPANQKANTINTCTIAGTEVYLDPEYMETGKLRKESDIYSFGVVLFEVVSGKLAYDKSYSIKNEKGLLSIVHKCFKEKTLKKVIDPILRDASEGILIDGLVKKSMDTFFDIAYQCLADTQARRPTMKVIISELVKALNYQENDFHISLKDITLATKNFCDEKCIGKGRYWKQYEGHIPLANRLTTVIVKRWDKNSSQAHHQYFRELIFFERKHKNIVAFVGLCKESGELIIVYEHVTNRSLNKHLDNMSLTWIKRLQICISIASGLKYIHERVGMIHRDIKSSNILLDADWEPKICNFELSSKNMESLKVEHATDNAYSSLGYLDPLHEKQGCLDARSDVYSLGVILMEILCGRLAWGEGCKDHSESLGPLAVRHYYENLNLYELVFEGIKEQFNSKSFTTFARIAVECLKEEDYLRPKASEVVTQLKKALEIQERWEKLRISLEDIKVGTDNFSDAKFIGEERYWKQYKGDIPHANGLTTVVVKRFDANCDEGRNQFIVESEALLGYEHENIIRLAGYCDEVNEKIIIYEHASNGRLSEHLKDTSLTWLKRLKICIDVATGLKFLHIGGEDVMIHRGIKSGSILIDGEWKAIISNLELLKSVPRCIIMEGKKWESYETEEEKEREWNKTYAYGSFGYIDPKCKDTDDMTRESDIYSLGVVLMEIFCGRLAWEEGCKDPSECLGPLGYEKGDVDELVFEGIEKQIHKKSLIRFIDIAIRCLDCKQSRRPRARVVIIELQKALKYQEDYETWEPKLPRDYKEILHTSKIDEMEKFKDIYDTLCKGFHLRDREVYFSLGVNGAKNYVISAAKFSYKSRWAQNWQRIPQSRFKKVAKMLTNLNIHIKMRTPRLSLDVNYVVHLVFKFCGKSSAKSVYVNLTYKMGSESFHAYFAIWRDEDWMKIELCRFLNHNEDTNFEVLLESFARSYCANDAIYVEGIEFEAIDNEDIEKTMAIEQQLPSYSEKRSGNDYKGGELFSLDEINKNKHLMLSAMEVLYNCSNRERFHSEPSAKSRFQEVIELLPQQVFGIKCKIDGRMLTPHTDYMCYLVFKLSEKCHGLHCPVRVRNVLQWKIKEIGLACFRPPNQWNAHETYWVPKRREDGWMEVRVWKFNSTSALRNDCIPMHLKLITYEGTMSGLIVSGLEIRPISKQKPCDAEHRPEKGAVNSLNELKRNTVIDDINPKGPK</sequence>
<protein>
    <submittedName>
        <fullName evidence="2">Serine/threonine-protein kinase, active site protein</fullName>
    </submittedName>
</protein>
<dbReference type="Pfam" id="PF07714">
    <property type="entry name" value="PK_Tyr_Ser-Thr"/>
    <property type="match status" value="2"/>
</dbReference>
<dbReference type="SMART" id="SM00220">
    <property type="entry name" value="S_TKc"/>
    <property type="match status" value="2"/>
</dbReference>
<dbReference type="Pfam" id="PF14299">
    <property type="entry name" value="PP2"/>
    <property type="match status" value="2"/>
</dbReference>
<dbReference type="GO" id="GO:0016301">
    <property type="term" value="F:kinase activity"/>
    <property type="evidence" value="ECO:0007669"/>
    <property type="project" value="UniProtKB-KW"/>
</dbReference>
<name>A0ABQ5A0N5_9ASTR</name>
<dbReference type="PROSITE" id="PS00108">
    <property type="entry name" value="PROTEIN_KINASE_ST"/>
    <property type="match status" value="2"/>
</dbReference>
<dbReference type="Pfam" id="PF00069">
    <property type="entry name" value="Pkinase"/>
    <property type="match status" value="1"/>
</dbReference>
<dbReference type="InterPro" id="IPR045272">
    <property type="entry name" value="ANXUR1/2-like"/>
</dbReference>
<dbReference type="SUPFAM" id="SSF56112">
    <property type="entry name" value="Protein kinase-like (PK-like)"/>
    <property type="match status" value="3"/>
</dbReference>
<dbReference type="InterPro" id="IPR001245">
    <property type="entry name" value="Ser-Thr/Tyr_kinase_cat_dom"/>
</dbReference>
<dbReference type="Gene3D" id="3.30.200.20">
    <property type="entry name" value="Phosphorylase Kinase, domain 1"/>
    <property type="match status" value="3"/>
</dbReference>
<comment type="caution">
    <text evidence="2">The sequence shown here is derived from an EMBL/GenBank/DDBJ whole genome shotgun (WGS) entry which is preliminary data.</text>
</comment>
<feature type="domain" description="Protein kinase" evidence="1">
    <location>
        <begin position="559"/>
        <end position="847"/>
    </location>
</feature>
<organism evidence="2 3">
    <name type="scientific">Tanacetum coccineum</name>
    <dbReference type="NCBI Taxonomy" id="301880"/>
    <lineage>
        <taxon>Eukaryota</taxon>
        <taxon>Viridiplantae</taxon>
        <taxon>Streptophyta</taxon>
        <taxon>Embryophyta</taxon>
        <taxon>Tracheophyta</taxon>
        <taxon>Spermatophyta</taxon>
        <taxon>Magnoliopsida</taxon>
        <taxon>eudicotyledons</taxon>
        <taxon>Gunneridae</taxon>
        <taxon>Pentapetalae</taxon>
        <taxon>asterids</taxon>
        <taxon>campanulids</taxon>
        <taxon>Asterales</taxon>
        <taxon>Asteraceae</taxon>
        <taxon>Asteroideae</taxon>
        <taxon>Anthemideae</taxon>
        <taxon>Anthemidinae</taxon>
        <taxon>Tanacetum</taxon>
    </lineage>
</organism>
<feature type="domain" description="Protein kinase" evidence="1">
    <location>
        <begin position="263"/>
        <end position="536"/>
    </location>
</feature>
<dbReference type="InterPro" id="IPR008271">
    <property type="entry name" value="Ser/Thr_kinase_AS"/>
</dbReference>
<evidence type="ECO:0000259" key="1">
    <source>
        <dbReference type="PROSITE" id="PS50011"/>
    </source>
</evidence>
<dbReference type="PANTHER" id="PTHR27003">
    <property type="entry name" value="OS07G0166700 PROTEIN"/>
    <property type="match status" value="1"/>
</dbReference>
<reference evidence="2" key="1">
    <citation type="journal article" date="2022" name="Int. J. Mol. Sci.">
        <title>Draft Genome of Tanacetum Coccineum: Genomic Comparison of Closely Related Tanacetum-Family Plants.</title>
        <authorList>
            <person name="Yamashiro T."/>
            <person name="Shiraishi A."/>
            <person name="Nakayama K."/>
            <person name="Satake H."/>
        </authorList>
    </citation>
    <scope>NUCLEOTIDE SEQUENCE</scope>
</reference>
<dbReference type="InterPro" id="IPR011009">
    <property type="entry name" value="Kinase-like_dom_sf"/>
</dbReference>
<keyword evidence="3" id="KW-1185">Reference proteome</keyword>
<dbReference type="PANTHER" id="PTHR27003:SF471">
    <property type="entry name" value="VASCULAR ENDOTHELIAL GROWTH FACTOR RECEPTOR 2 (VEGFR2)-RELATED"/>
    <property type="match status" value="1"/>
</dbReference>